<accession>A0ABN1HCN4</accession>
<organism evidence="2 3">
    <name type="scientific">Sporichthya brevicatena</name>
    <dbReference type="NCBI Taxonomy" id="171442"/>
    <lineage>
        <taxon>Bacteria</taxon>
        <taxon>Bacillati</taxon>
        <taxon>Actinomycetota</taxon>
        <taxon>Actinomycetes</taxon>
        <taxon>Sporichthyales</taxon>
        <taxon>Sporichthyaceae</taxon>
        <taxon>Sporichthya</taxon>
    </lineage>
</organism>
<dbReference type="Proteomes" id="UP001500957">
    <property type="component" value="Unassembled WGS sequence"/>
</dbReference>
<evidence type="ECO:0000313" key="2">
    <source>
        <dbReference type="EMBL" id="GAA0637854.1"/>
    </source>
</evidence>
<comment type="caution">
    <text evidence="2">The sequence shown here is derived from an EMBL/GenBank/DDBJ whole genome shotgun (WGS) entry which is preliminary data.</text>
</comment>
<name>A0ABN1HCN4_9ACTN</name>
<keyword evidence="3" id="KW-1185">Reference proteome</keyword>
<gene>
    <name evidence="2" type="ORF">GCM10009547_47810</name>
</gene>
<feature type="chain" id="PRO_5046026457" evidence="1">
    <location>
        <begin position="22"/>
        <end position="100"/>
    </location>
</feature>
<reference evidence="2 3" key="1">
    <citation type="journal article" date="2019" name="Int. J. Syst. Evol. Microbiol.">
        <title>The Global Catalogue of Microorganisms (GCM) 10K type strain sequencing project: providing services to taxonomists for standard genome sequencing and annotation.</title>
        <authorList>
            <consortium name="The Broad Institute Genomics Platform"/>
            <consortium name="The Broad Institute Genome Sequencing Center for Infectious Disease"/>
            <person name="Wu L."/>
            <person name="Ma J."/>
        </authorList>
    </citation>
    <scope>NUCLEOTIDE SEQUENCE [LARGE SCALE GENOMIC DNA]</scope>
    <source>
        <strain evidence="2 3">JCM 10671</strain>
    </source>
</reference>
<protein>
    <submittedName>
        <fullName evidence="2">Uncharacterized protein</fullName>
    </submittedName>
</protein>
<sequence length="100" mass="9833">MAAAFFAGAFSAAFLAAGALAAVFFAGAAFAGAFFATLAEAAVRAVAARAATVRAVPSAADKADSGGMGVADTNYLPTIEARPEGAPVELGAVTFRRTAF</sequence>
<feature type="signal peptide" evidence="1">
    <location>
        <begin position="1"/>
        <end position="21"/>
    </location>
</feature>
<dbReference type="EMBL" id="BAAAHE010000055">
    <property type="protein sequence ID" value="GAA0637854.1"/>
    <property type="molecule type" value="Genomic_DNA"/>
</dbReference>
<proteinExistence type="predicted"/>
<keyword evidence="1" id="KW-0732">Signal</keyword>
<evidence type="ECO:0000313" key="3">
    <source>
        <dbReference type="Proteomes" id="UP001500957"/>
    </source>
</evidence>
<evidence type="ECO:0000256" key="1">
    <source>
        <dbReference type="SAM" id="SignalP"/>
    </source>
</evidence>